<proteinExistence type="inferred from homology"/>
<feature type="domain" description="Ca3427-like PBP 2" evidence="4">
    <location>
        <begin position="92"/>
        <end position="183"/>
    </location>
</feature>
<keyword evidence="6" id="KW-1185">Reference proteome</keyword>
<sequence>MQPNTVDQIRVIGVPEHFNYPWQLALDDGAFAKQGIDLQWTDIPEGSGRMSKMLADGEADLAIILTDGLLKAVADGLDAKIVQLYVASPLLWGIHVGSDSPYKSLEDLRGTKAAISRFGSGSHLMAYVNASQQDWSEADLQFEVVNTLDGAVSALTDATADYFLWERFTTQPLVDQQIFRRIGVCPTPWPCFVIAGRSEFLDGNRPLVQSVLRIINTYTEEFLEIPSIDRTLSNTYGQELEAIREWMKLTSWSQQQISTAALQQAIAILDQLNLLKKRLSPEDLLA</sequence>
<dbReference type="EMBL" id="FOYQ01000002">
    <property type="protein sequence ID" value="SFR47398.1"/>
    <property type="molecule type" value="Genomic_DNA"/>
</dbReference>
<evidence type="ECO:0000256" key="2">
    <source>
        <dbReference type="ARBA" id="ARBA00010742"/>
    </source>
</evidence>
<dbReference type="Proteomes" id="UP000199534">
    <property type="component" value="Unassembled WGS sequence"/>
</dbReference>
<organism evidence="5 6">
    <name type="scientific">Robiginitalea myxolifaciens</name>
    <dbReference type="NCBI Taxonomy" id="400055"/>
    <lineage>
        <taxon>Bacteria</taxon>
        <taxon>Pseudomonadati</taxon>
        <taxon>Bacteroidota</taxon>
        <taxon>Flavobacteriia</taxon>
        <taxon>Flavobacteriales</taxon>
        <taxon>Flavobacteriaceae</taxon>
        <taxon>Robiginitalea</taxon>
    </lineage>
</organism>
<comment type="subcellular location">
    <subcellularLocation>
        <location evidence="1">Periplasm</location>
    </subcellularLocation>
</comment>
<evidence type="ECO:0000256" key="3">
    <source>
        <dbReference type="ARBA" id="ARBA00022729"/>
    </source>
</evidence>
<evidence type="ECO:0000259" key="4">
    <source>
        <dbReference type="Pfam" id="PF22384"/>
    </source>
</evidence>
<dbReference type="GO" id="GO:0042597">
    <property type="term" value="C:periplasmic space"/>
    <property type="evidence" value="ECO:0007669"/>
    <property type="project" value="UniProtKB-SubCell"/>
</dbReference>
<dbReference type="Pfam" id="PF22384">
    <property type="entry name" value="PBP2_Ca3427_like"/>
    <property type="match status" value="1"/>
</dbReference>
<gene>
    <name evidence="5" type="ORF">SAMN04490243_1920</name>
</gene>
<dbReference type="STRING" id="400055.SAMN04490243_1920"/>
<dbReference type="CDD" id="cd13637">
    <property type="entry name" value="PBP2_Ca3427_like"/>
    <property type="match status" value="1"/>
</dbReference>
<dbReference type="InterPro" id="IPR054364">
    <property type="entry name" value="Ca3427-like_PBP2"/>
</dbReference>
<protein>
    <submittedName>
        <fullName evidence="5">ABC-type nitrate/sulfonate/bicarbonate transport system, substrate-binding protein</fullName>
    </submittedName>
</protein>
<dbReference type="SUPFAM" id="SSF53850">
    <property type="entry name" value="Periplasmic binding protein-like II"/>
    <property type="match status" value="1"/>
</dbReference>
<evidence type="ECO:0000256" key="1">
    <source>
        <dbReference type="ARBA" id="ARBA00004418"/>
    </source>
</evidence>
<dbReference type="PANTHER" id="PTHR30024:SF47">
    <property type="entry name" value="TAURINE-BINDING PERIPLASMIC PROTEIN"/>
    <property type="match status" value="1"/>
</dbReference>
<dbReference type="AlphaFoldDB" id="A0A1I6GYX8"/>
<name>A0A1I6GYX8_9FLAO</name>
<dbReference type="Gene3D" id="3.40.190.10">
    <property type="entry name" value="Periplasmic binding protein-like II"/>
    <property type="match status" value="2"/>
</dbReference>
<evidence type="ECO:0000313" key="5">
    <source>
        <dbReference type="EMBL" id="SFR47398.1"/>
    </source>
</evidence>
<keyword evidence="3" id="KW-0732">Signal</keyword>
<reference evidence="5 6" key="1">
    <citation type="submission" date="2016-10" db="EMBL/GenBank/DDBJ databases">
        <authorList>
            <person name="de Groot N.N."/>
        </authorList>
    </citation>
    <scope>NUCLEOTIDE SEQUENCE [LARGE SCALE GENOMIC DNA]</scope>
    <source>
        <strain evidence="5 6">DSM 21019</strain>
    </source>
</reference>
<comment type="similarity">
    <text evidence="2">Belongs to the bacterial solute-binding protein SsuA/TauA family.</text>
</comment>
<accession>A0A1I6GYX8</accession>
<dbReference type="PANTHER" id="PTHR30024">
    <property type="entry name" value="ALIPHATIC SULFONATES-BINDING PROTEIN-RELATED"/>
    <property type="match status" value="1"/>
</dbReference>
<evidence type="ECO:0000313" key="6">
    <source>
        <dbReference type="Proteomes" id="UP000199534"/>
    </source>
</evidence>